<organism evidence="1 2">
    <name type="scientific">Araneus ventricosus</name>
    <name type="common">Orbweaver spider</name>
    <name type="synonym">Epeira ventricosa</name>
    <dbReference type="NCBI Taxonomy" id="182803"/>
    <lineage>
        <taxon>Eukaryota</taxon>
        <taxon>Metazoa</taxon>
        <taxon>Ecdysozoa</taxon>
        <taxon>Arthropoda</taxon>
        <taxon>Chelicerata</taxon>
        <taxon>Arachnida</taxon>
        <taxon>Araneae</taxon>
        <taxon>Araneomorphae</taxon>
        <taxon>Entelegynae</taxon>
        <taxon>Araneoidea</taxon>
        <taxon>Araneidae</taxon>
        <taxon>Araneus</taxon>
    </lineage>
</organism>
<name>A0A4Y2K6X8_ARAVE</name>
<comment type="caution">
    <text evidence="1">The sequence shown here is derived from an EMBL/GenBank/DDBJ whole genome shotgun (WGS) entry which is preliminary data.</text>
</comment>
<evidence type="ECO:0000313" key="2">
    <source>
        <dbReference type="Proteomes" id="UP000499080"/>
    </source>
</evidence>
<proteinExistence type="predicted"/>
<dbReference type="Proteomes" id="UP000499080">
    <property type="component" value="Unassembled WGS sequence"/>
</dbReference>
<dbReference type="AlphaFoldDB" id="A0A4Y2K6X8"/>
<reference evidence="1 2" key="1">
    <citation type="journal article" date="2019" name="Sci. Rep.">
        <title>Orb-weaving spider Araneus ventricosus genome elucidates the spidroin gene catalogue.</title>
        <authorList>
            <person name="Kono N."/>
            <person name="Nakamura H."/>
            <person name="Ohtoshi R."/>
            <person name="Moran D.A.P."/>
            <person name="Shinohara A."/>
            <person name="Yoshida Y."/>
            <person name="Fujiwara M."/>
            <person name="Mori M."/>
            <person name="Tomita M."/>
            <person name="Arakawa K."/>
        </authorList>
    </citation>
    <scope>NUCLEOTIDE SEQUENCE [LARGE SCALE GENOMIC DNA]</scope>
</reference>
<dbReference type="EMBL" id="BGPR01004241">
    <property type="protein sequence ID" value="GBM97505.1"/>
    <property type="molecule type" value="Genomic_DNA"/>
</dbReference>
<accession>A0A4Y2K6X8</accession>
<sequence>MLKDCVHGLQLKLKLRLEDKQGNLEKARSRARWIASINLFLVKPCLNPLGHWELSTAHVVSTRPTFTTDLPLDLDFKPSLPVAKQRPCHQATTDPKVPLVTQNRFDFYMFSEWSYFELNSLLSGKKNNPDHLYQYKMYNES</sequence>
<evidence type="ECO:0000313" key="1">
    <source>
        <dbReference type="EMBL" id="GBM97505.1"/>
    </source>
</evidence>
<gene>
    <name evidence="1" type="ORF">AVEN_262327_1</name>
</gene>
<protein>
    <submittedName>
        <fullName evidence="1">Uncharacterized protein</fullName>
    </submittedName>
</protein>
<keyword evidence="2" id="KW-1185">Reference proteome</keyword>